<name>A0A178ZS70_9EURO</name>
<evidence type="ECO:0000256" key="4">
    <source>
        <dbReference type="ARBA" id="ARBA00023136"/>
    </source>
</evidence>
<protein>
    <recommendedName>
        <fullName evidence="9">Major facilitator superfamily (MFS) profile domain-containing protein</fullName>
    </recommendedName>
</protein>
<feature type="transmembrane region" description="Helical" evidence="6">
    <location>
        <begin position="101"/>
        <end position="120"/>
    </location>
</feature>
<feature type="transmembrane region" description="Helical" evidence="6">
    <location>
        <begin position="419"/>
        <end position="440"/>
    </location>
</feature>
<reference evidence="7 8" key="1">
    <citation type="submission" date="2016-04" db="EMBL/GenBank/DDBJ databases">
        <title>Draft genome of Fonsecaea erecta CBS 125763.</title>
        <authorList>
            <person name="Weiss V.A."/>
            <person name="Vicente V.A."/>
            <person name="Raittz R.T."/>
            <person name="Moreno L.F."/>
            <person name="De Souza E.M."/>
            <person name="Pedrosa F.O."/>
            <person name="Steffens M.B."/>
            <person name="Faoro H."/>
            <person name="Tadra-Sfeir M.Z."/>
            <person name="Najafzadeh M.J."/>
            <person name="Felipe M.S."/>
            <person name="Teixeira M."/>
            <person name="Sun J."/>
            <person name="Xi L."/>
            <person name="Gomes R."/>
            <person name="De Azevedo C.M."/>
            <person name="Salgado C.G."/>
            <person name="Da Silva M.B."/>
            <person name="Nascimento M.F."/>
            <person name="Queiroz-Telles F."/>
            <person name="Attili D.S."/>
            <person name="Gorbushina A."/>
        </authorList>
    </citation>
    <scope>NUCLEOTIDE SEQUENCE [LARGE SCALE GENOMIC DNA]</scope>
    <source>
        <strain evidence="7 8">CBS 125763</strain>
    </source>
</reference>
<keyword evidence="3 6" id="KW-1133">Transmembrane helix</keyword>
<dbReference type="GO" id="GO:0022857">
    <property type="term" value="F:transmembrane transporter activity"/>
    <property type="evidence" value="ECO:0007669"/>
    <property type="project" value="InterPro"/>
</dbReference>
<feature type="transmembrane region" description="Helical" evidence="6">
    <location>
        <begin position="446"/>
        <end position="471"/>
    </location>
</feature>
<feature type="transmembrane region" description="Helical" evidence="6">
    <location>
        <begin position="215"/>
        <end position="235"/>
    </location>
</feature>
<dbReference type="Pfam" id="PF07690">
    <property type="entry name" value="MFS_1"/>
    <property type="match status" value="1"/>
</dbReference>
<feature type="transmembrane region" description="Helical" evidence="6">
    <location>
        <begin position="330"/>
        <end position="363"/>
    </location>
</feature>
<feature type="region of interest" description="Disordered" evidence="5">
    <location>
        <begin position="254"/>
        <end position="288"/>
    </location>
</feature>
<keyword evidence="2 6" id="KW-0812">Transmembrane</keyword>
<dbReference type="Proteomes" id="UP000078343">
    <property type="component" value="Unassembled WGS sequence"/>
</dbReference>
<comment type="subcellular location">
    <subcellularLocation>
        <location evidence="1">Membrane</location>
        <topology evidence="1">Multi-pass membrane protein</topology>
    </subcellularLocation>
</comment>
<evidence type="ECO:0000256" key="5">
    <source>
        <dbReference type="SAM" id="MobiDB-lite"/>
    </source>
</evidence>
<dbReference type="GeneID" id="30006056"/>
<dbReference type="InterPro" id="IPR011701">
    <property type="entry name" value="MFS"/>
</dbReference>
<dbReference type="InterPro" id="IPR036259">
    <property type="entry name" value="MFS_trans_sf"/>
</dbReference>
<proteinExistence type="predicted"/>
<keyword evidence="8" id="KW-1185">Reference proteome</keyword>
<sequence length="557" mass="61812">MPMPPGTVRIEGQIVSYDTRFQALTLCIDLHSKNADVILQPQPTTDPNDPLNWPAWRKYLNFVLANFYVLLVFALINMVTVTWASMNLELGFSYDILNDSYAAGCGSLCIGGIFLLPFALKYGRRPVYILSLAVQCGISVWSARVRNVTDLMMVNILGCFVGALCEVMIQMTVADVFFVHQRGLMNSIYIWTLTIGSSLAPLAAGYVTTSQGWRWVWWWTAILIGVFVLLMFFLYEETKYEGLVLDGFPTTNRPSQDDFTGSTEKSSEEKSPPSKDAGSDTVEVTHREPQLTKVEVDPNIPVKPYWKKLALWSSSPKSIRAFVRHSYQPFLILWHIPAVLYMSLLNGAMTAAGIMPITVYSVYMTLPPYNFEPQQIGLFGLPLFIGTLVAALICGPLSDWMILRMARSNGGVYEPEMRLWLILAFTPFVAAGLLMFGIGLEKGLPWPFVAVGLGVSSFGTAPAQSLSLTYLTDAYTEIISDSLVAVTFVKNLFPTILVFALTPWITAVGLGNVFITASVIFVAILLGNIIFIRFGKRFRAHSAEKYRLYAGHPLAAA</sequence>
<evidence type="ECO:0000313" key="7">
    <source>
        <dbReference type="EMBL" id="OAP62659.1"/>
    </source>
</evidence>
<dbReference type="PANTHER" id="PTHR23502:SF50">
    <property type="entry name" value="TRANSPORTER, PUTATIVE (AFU_ORTHOLOGUE AFUA_5G00430)-RELATED"/>
    <property type="match status" value="1"/>
</dbReference>
<feature type="transmembrane region" description="Helical" evidence="6">
    <location>
        <begin position="511"/>
        <end position="532"/>
    </location>
</feature>
<dbReference type="EMBL" id="LVYI01000002">
    <property type="protein sequence ID" value="OAP62659.1"/>
    <property type="molecule type" value="Genomic_DNA"/>
</dbReference>
<dbReference type="Gene3D" id="1.20.1250.20">
    <property type="entry name" value="MFS general substrate transporter like domains"/>
    <property type="match status" value="1"/>
</dbReference>
<dbReference type="AlphaFoldDB" id="A0A178ZS70"/>
<dbReference type="SUPFAM" id="SSF103473">
    <property type="entry name" value="MFS general substrate transporter"/>
    <property type="match status" value="1"/>
</dbReference>
<evidence type="ECO:0000256" key="3">
    <source>
        <dbReference type="ARBA" id="ARBA00022989"/>
    </source>
</evidence>
<feature type="transmembrane region" description="Helical" evidence="6">
    <location>
        <begin position="375"/>
        <end position="398"/>
    </location>
</feature>
<evidence type="ECO:0000313" key="8">
    <source>
        <dbReference type="Proteomes" id="UP000078343"/>
    </source>
</evidence>
<organism evidence="7 8">
    <name type="scientific">Fonsecaea erecta</name>
    <dbReference type="NCBI Taxonomy" id="1367422"/>
    <lineage>
        <taxon>Eukaryota</taxon>
        <taxon>Fungi</taxon>
        <taxon>Dikarya</taxon>
        <taxon>Ascomycota</taxon>
        <taxon>Pezizomycotina</taxon>
        <taxon>Eurotiomycetes</taxon>
        <taxon>Chaetothyriomycetidae</taxon>
        <taxon>Chaetothyriales</taxon>
        <taxon>Herpotrichiellaceae</taxon>
        <taxon>Fonsecaea</taxon>
    </lineage>
</organism>
<dbReference type="RefSeq" id="XP_018696026.1">
    <property type="nucleotide sequence ID" value="XM_018833402.1"/>
</dbReference>
<feature type="compositionally biased region" description="Polar residues" evidence="5">
    <location>
        <begin position="254"/>
        <end position="263"/>
    </location>
</feature>
<evidence type="ECO:0000256" key="2">
    <source>
        <dbReference type="ARBA" id="ARBA00022692"/>
    </source>
</evidence>
<accession>A0A178ZS70</accession>
<keyword evidence="4 6" id="KW-0472">Membrane</keyword>
<feature type="transmembrane region" description="Helical" evidence="6">
    <location>
        <begin position="151"/>
        <end position="176"/>
    </location>
</feature>
<feature type="transmembrane region" description="Helical" evidence="6">
    <location>
        <begin position="483"/>
        <end position="505"/>
    </location>
</feature>
<gene>
    <name evidence="7" type="ORF">AYL99_01886</name>
</gene>
<evidence type="ECO:0000256" key="1">
    <source>
        <dbReference type="ARBA" id="ARBA00004141"/>
    </source>
</evidence>
<dbReference type="GO" id="GO:0005886">
    <property type="term" value="C:plasma membrane"/>
    <property type="evidence" value="ECO:0007669"/>
    <property type="project" value="TreeGrafter"/>
</dbReference>
<evidence type="ECO:0000256" key="6">
    <source>
        <dbReference type="SAM" id="Phobius"/>
    </source>
</evidence>
<feature type="transmembrane region" description="Helical" evidence="6">
    <location>
        <begin position="59"/>
        <end position="81"/>
    </location>
</feature>
<feature type="transmembrane region" description="Helical" evidence="6">
    <location>
        <begin position="188"/>
        <end position="209"/>
    </location>
</feature>
<dbReference type="OrthoDB" id="5215911at2759"/>
<dbReference type="PANTHER" id="PTHR23502">
    <property type="entry name" value="MAJOR FACILITATOR SUPERFAMILY"/>
    <property type="match status" value="1"/>
</dbReference>
<evidence type="ECO:0008006" key="9">
    <source>
        <dbReference type="Google" id="ProtNLM"/>
    </source>
</evidence>
<comment type="caution">
    <text evidence="7">The sequence shown here is derived from an EMBL/GenBank/DDBJ whole genome shotgun (WGS) entry which is preliminary data.</text>
</comment>
<feature type="transmembrane region" description="Helical" evidence="6">
    <location>
        <begin position="127"/>
        <end position="145"/>
    </location>
</feature>